<evidence type="ECO:0000256" key="1">
    <source>
        <dbReference type="SAM" id="MobiDB-lite"/>
    </source>
</evidence>
<accession>A0A1E1LZ55</accession>
<organism evidence="2 3">
    <name type="scientific">Rhynchosporium secalis</name>
    <name type="common">Barley scald fungus</name>
    <dbReference type="NCBI Taxonomy" id="38038"/>
    <lineage>
        <taxon>Eukaryota</taxon>
        <taxon>Fungi</taxon>
        <taxon>Dikarya</taxon>
        <taxon>Ascomycota</taxon>
        <taxon>Pezizomycotina</taxon>
        <taxon>Leotiomycetes</taxon>
        <taxon>Helotiales</taxon>
        <taxon>Ploettnerulaceae</taxon>
        <taxon>Rhynchosporium</taxon>
    </lineage>
</organism>
<evidence type="ECO:0000313" key="3">
    <source>
        <dbReference type="Proteomes" id="UP000177625"/>
    </source>
</evidence>
<protein>
    <submittedName>
        <fullName evidence="2">Uncharacterized protein</fullName>
    </submittedName>
</protein>
<reference evidence="3" key="1">
    <citation type="submission" date="2016-03" db="EMBL/GenBank/DDBJ databases">
        <authorList>
            <person name="Guldener U."/>
        </authorList>
    </citation>
    <scope>NUCLEOTIDE SEQUENCE [LARGE SCALE GENOMIC DNA]</scope>
</reference>
<dbReference type="EMBL" id="FJVC01000078">
    <property type="protein sequence ID" value="CZT42136.1"/>
    <property type="molecule type" value="Genomic_DNA"/>
</dbReference>
<feature type="region of interest" description="Disordered" evidence="1">
    <location>
        <begin position="94"/>
        <end position="114"/>
    </location>
</feature>
<keyword evidence="3" id="KW-1185">Reference proteome</keyword>
<proteinExistence type="predicted"/>
<feature type="compositionally biased region" description="Polar residues" evidence="1">
    <location>
        <begin position="357"/>
        <end position="379"/>
    </location>
</feature>
<name>A0A1E1LZ55_RHYSE</name>
<feature type="region of interest" description="Disordered" evidence="1">
    <location>
        <begin position="127"/>
        <end position="151"/>
    </location>
</feature>
<evidence type="ECO:0000313" key="2">
    <source>
        <dbReference type="EMBL" id="CZT42136.1"/>
    </source>
</evidence>
<feature type="region of interest" description="Disordered" evidence="1">
    <location>
        <begin position="356"/>
        <end position="379"/>
    </location>
</feature>
<feature type="compositionally biased region" description="Basic and acidic residues" evidence="1">
    <location>
        <begin position="94"/>
        <end position="108"/>
    </location>
</feature>
<gene>
    <name evidence="2" type="ORF">RSE6_01988</name>
</gene>
<dbReference type="Proteomes" id="UP000177625">
    <property type="component" value="Unassembled WGS sequence"/>
</dbReference>
<feature type="compositionally biased region" description="Low complexity" evidence="1">
    <location>
        <begin position="127"/>
        <end position="140"/>
    </location>
</feature>
<dbReference type="AlphaFoldDB" id="A0A1E1LZ55"/>
<sequence length="507" mass="56821">MQSSPITVALINPPPNGLQVSIFEIKSEFVQNDGTNMLSSSRCCPKSTVSLKRKRDNTDERSESCKKRCMEQNNSRCDSIETLIHCPLVLETEAPKTSKRKGEDHEADSLAPKKQWVDSNHAIIRKSLQSVRSSESSRSKSSGRKLKVREEENITNTAPALEQLVDTITHIPRLSTLLVFQDQGTLLSHLRPDLGSKTPFQEQFTPSNLSVCPGVSGYSKVRQASDSDSILLVTESPIINPRTLFIQHWQTLGSDVGVDHSIGQSHEWPNSTPLTYNSPDFYEYPSQEPLAFNDRRRGFLTLSGEQHGAGPGTDDYYSGYPTPNSYDNSMIDPMLLCVHKPSDVFSKPLLPAAPRLNDNSLSSSTHSMTIPKSKITKNPGTSPGLPPFCQFFDPVPANSKLWHWGKPKLPYALKKQVSLLAPIQDRSRKSLIDSHYDDDDFRISRAGLSSGENRLRYDKVLGKYQVHSEKVYDASSCLRNCVTIIQDEEEKFRTELERDLQLAIEEE</sequence>